<evidence type="ECO:0000313" key="1">
    <source>
        <dbReference type="EMBL" id="MBB5014450.1"/>
    </source>
</evidence>
<gene>
    <name evidence="1" type="ORF">HNQ58_000324</name>
</gene>
<reference evidence="1 2" key="1">
    <citation type="submission" date="2020-08" db="EMBL/GenBank/DDBJ databases">
        <title>Genomic Encyclopedia of Type Strains, Phase IV (KMG-IV): sequencing the most valuable type-strain genomes for metagenomic binning, comparative biology and taxonomic classification.</title>
        <authorList>
            <person name="Goeker M."/>
        </authorList>
    </citation>
    <scope>NUCLEOTIDE SEQUENCE [LARGE SCALE GENOMIC DNA]</scope>
    <source>
        <strain evidence="1 2">DSM 25897</strain>
    </source>
</reference>
<proteinExistence type="predicted"/>
<organism evidence="1 2">
    <name type="scientific">Rehaibacterium terrae</name>
    <dbReference type="NCBI Taxonomy" id="1341696"/>
    <lineage>
        <taxon>Bacteria</taxon>
        <taxon>Pseudomonadati</taxon>
        <taxon>Pseudomonadota</taxon>
        <taxon>Gammaproteobacteria</taxon>
        <taxon>Lysobacterales</taxon>
        <taxon>Lysobacteraceae</taxon>
        <taxon>Rehaibacterium</taxon>
    </lineage>
</organism>
<dbReference type="Pfam" id="PF04325">
    <property type="entry name" value="DUF465"/>
    <property type="match status" value="1"/>
</dbReference>
<keyword evidence="2" id="KW-1185">Reference proteome</keyword>
<dbReference type="InterPro" id="IPR007420">
    <property type="entry name" value="DUF465"/>
</dbReference>
<sequence>MNADLVLTETAASNAGAGVPMMDAARDTDLTLTQPAPCAVPAAGAFVSLIEGGQPMFEGQPQSDVEALLKSNPEFRQLYHRHRELDKQVLDAELGVLPIDDTTLARMKKEKLHAKDRLTRMFDAHHQTRH</sequence>
<comment type="caution">
    <text evidence="1">The sequence shown here is derived from an EMBL/GenBank/DDBJ whole genome shotgun (WGS) entry which is preliminary data.</text>
</comment>
<name>A0A7W7XYA7_9GAMM</name>
<dbReference type="InterPro" id="IPR038444">
    <property type="entry name" value="DUF465_sf"/>
</dbReference>
<accession>A0A7W7XYA7</accession>
<dbReference type="Proteomes" id="UP000519004">
    <property type="component" value="Unassembled WGS sequence"/>
</dbReference>
<dbReference type="AlphaFoldDB" id="A0A7W7XYA7"/>
<dbReference type="EMBL" id="JACHHX010000002">
    <property type="protein sequence ID" value="MBB5014450.1"/>
    <property type="molecule type" value="Genomic_DNA"/>
</dbReference>
<evidence type="ECO:0000313" key="2">
    <source>
        <dbReference type="Proteomes" id="UP000519004"/>
    </source>
</evidence>
<dbReference type="Gene3D" id="6.10.280.50">
    <property type="match status" value="1"/>
</dbReference>
<protein>
    <submittedName>
        <fullName evidence="1">Uncharacterized protein YdcH (DUF465 family)</fullName>
    </submittedName>
</protein>